<keyword evidence="1" id="KW-0472">Membrane</keyword>
<keyword evidence="1" id="KW-1133">Transmembrane helix</keyword>
<comment type="caution">
    <text evidence="2">The sequence shown here is derived from an EMBL/GenBank/DDBJ whole genome shotgun (WGS) entry which is preliminary data.</text>
</comment>
<evidence type="ECO:0000256" key="1">
    <source>
        <dbReference type="SAM" id="Phobius"/>
    </source>
</evidence>
<accession>X1CUB8</accession>
<keyword evidence="1" id="KW-0812">Transmembrane</keyword>
<evidence type="ECO:0000313" key="2">
    <source>
        <dbReference type="EMBL" id="GAG87806.1"/>
    </source>
</evidence>
<dbReference type="NCBIfam" id="NF041739">
    <property type="entry name" value="ArtH_Nterm"/>
    <property type="match status" value="1"/>
</dbReference>
<name>X1CUB8_9ZZZZ</name>
<organism evidence="2">
    <name type="scientific">marine sediment metagenome</name>
    <dbReference type="NCBI Taxonomy" id="412755"/>
    <lineage>
        <taxon>unclassified sequences</taxon>
        <taxon>metagenomes</taxon>
        <taxon>ecological metagenomes</taxon>
    </lineage>
</organism>
<protein>
    <submittedName>
        <fullName evidence="2">Uncharacterized protein</fullName>
    </submittedName>
</protein>
<feature type="transmembrane region" description="Helical" evidence="1">
    <location>
        <begin position="46"/>
        <end position="64"/>
    </location>
</feature>
<dbReference type="AlphaFoldDB" id="X1CUB8"/>
<dbReference type="EMBL" id="BART01011658">
    <property type="protein sequence ID" value="GAG87806.1"/>
    <property type="molecule type" value="Genomic_DNA"/>
</dbReference>
<gene>
    <name evidence="2" type="ORF">S01H4_24725</name>
</gene>
<sequence length="83" mass="9851">MEILRREHNRLIPRKRIYIWIFFAINLLFSLSIGLTIPFLKSESRYNFGIVMIPLLVILNYIIADRLNFYLKHINDGGKIDEG</sequence>
<proteinExistence type="predicted"/>
<reference evidence="2" key="1">
    <citation type="journal article" date="2014" name="Front. Microbiol.">
        <title>High frequency of phylogenetically diverse reductive dehalogenase-homologous genes in deep subseafloor sedimentary metagenomes.</title>
        <authorList>
            <person name="Kawai M."/>
            <person name="Futagami T."/>
            <person name="Toyoda A."/>
            <person name="Takaki Y."/>
            <person name="Nishi S."/>
            <person name="Hori S."/>
            <person name="Arai W."/>
            <person name="Tsubouchi T."/>
            <person name="Morono Y."/>
            <person name="Uchiyama I."/>
            <person name="Ito T."/>
            <person name="Fujiyama A."/>
            <person name="Inagaki F."/>
            <person name="Takami H."/>
        </authorList>
    </citation>
    <scope>NUCLEOTIDE SEQUENCE</scope>
    <source>
        <strain evidence="2">Expedition CK06-06</strain>
    </source>
</reference>
<feature type="transmembrane region" description="Helical" evidence="1">
    <location>
        <begin position="20"/>
        <end position="40"/>
    </location>
</feature>